<keyword evidence="9" id="KW-1185">Reference proteome</keyword>
<dbReference type="PANTHER" id="PTHR43133">
    <property type="entry name" value="RNA POLYMERASE ECF-TYPE SIGMA FACTO"/>
    <property type="match status" value="1"/>
</dbReference>
<evidence type="ECO:0000259" key="6">
    <source>
        <dbReference type="Pfam" id="PF04542"/>
    </source>
</evidence>
<comment type="caution">
    <text evidence="8">The sequence shown here is derived from an EMBL/GenBank/DDBJ whole genome shotgun (WGS) entry which is preliminary data.</text>
</comment>
<evidence type="ECO:0000256" key="5">
    <source>
        <dbReference type="ARBA" id="ARBA00023163"/>
    </source>
</evidence>
<protein>
    <submittedName>
        <fullName evidence="8">RNA polymerase sigma factor</fullName>
    </submittedName>
</protein>
<dbReference type="InterPro" id="IPR014284">
    <property type="entry name" value="RNA_pol_sigma-70_dom"/>
</dbReference>
<dbReference type="RefSeq" id="WP_301243458.1">
    <property type="nucleotide sequence ID" value="NZ_JAROCD010000001.1"/>
</dbReference>
<feature type="domain" description="RNA polymerase sigma factor 70 region 4 type 2" evidence="7">
    <location>
        <begin position="102"/>
        <end position="151"/>
    </location>
</feature>
<proteinExistence type="inferred from homology"/>
<keyword evidence="3" id="KW-0731">Sigma factor</keyword>
<keyword evidence="5" id="KW-0804">Transcription</keyword>
<keyword evidence="2" id="KW-0805">Transcription regulation</keyword>
<evidence type="ECO:0000256" key="1">
    <source>
        <dbReference type="ARBA" id="ARBA00010641"/>
    </source>
</evidence>
<evidence type="ECO:0000256" key="4">
    <source>
        <dbReference type="ARBA" id="ARBA00023125"/>
    </source>
</evidence>
<dbReference type="InterPro" id="IPR007627">
    <property type="entry name" value="RNA_pol_sigma70_r2"/>
</dbReference>
<evidence type="ECO:0000313" key="9">
    <source>
        <dbReference type="Proteomes" id="UP001174205"/>
    </source>
</evidence>
<sequence length="163" mass="19266">MADVEQIYEQYFQEVYLFALSLSRNQQIAEEITQETFVKALKNIDQFKGNCKISVWLCQIAKNTYFTYMDKQKRFEPGPPPDTRPGTNLTMEQQLIDKTEALCIHKLLHDLKEPYKEVFTLRVFGELSFDHISQIFGRTESWARVTFHRARNIIQDLLLEEKP</sequence>
<keyword evidence="4" id="KW-0238">DNA-binding</keyword>
<dbReference type="Gene3D" id="1.10.10.10">
    <property type="entry name" value="Winged helix-like DNA-binding domain superfamily/Winged helix DNA-binding domain"/>
    <property type="match status" value="1"/>
</dbReference>
<dbReference type="SUPFAM" id="SSF88659">
    <property type="entry name" value="Sigma3 and sigma4 domains of RNA polymerase sigma factors"/>
    <property type="match status" value="1"/>
</dbReference>
<accession>A0ABT8J3V3</accession>
<dbReference type="Pfam" id="PF08281">
    <property type="entry name" value="Sigma70_r4_2"/>
    <property type="match status" value="1"/>
</dbReference>
<evidence type="ECO:0000256" key="3">
    <source>
        <dbReference type="ARBA" id="ARBA00023082"/>
    </source>
</evidence>
<comment type="similarity">
    <text evidence="1">Belongs to the sigma-70 factor family. ECF subfamily.</text>
</comment>
<dbReference type="Proteomes" id="UP001174205">
    <property type="component" value="Unassembled WGS sequence"/>
</dbReference>
<dbReference type="PANTHER" id="PTHR43133:SF52">
    <property type="entry name" value="ECF RNA POLYMERASE SIGMA FACTOR SIGL"/>
    <property type="match status" value="1"/>
</dbReference>
<name>A0ABT8J3V3_9BACL</name>
<reference evidence="8" key="1">
    <citation type="submission" date="2023-03" db="EMBL/GenBank/DDBJ databases">
        <title>MT1 and MT2 Draft Genomes of Novel Species.</title>
        <authorList>
            <person name="Venkateswaran K."/>
        </authorList>
    </citation>
    <scope>NUCLEOTIDE SEQUENCE</scope>
    <source>
        <strain evidence="8">F6_3S_P_1C</strain>
    </source>
</reference>
<dbReference type="InterPro" id="IPR039425">
    <property type="entry name" value="RNA_pol_sigma-70-like"/>
</dbReference>
<evidence type="ECO:0000259" key="7">
    <source>
        <dbReference type="Pfam" id="PF08281"/>
    </source>
</evidence>
<dbReference type="Pfam" id="PF04542">
    <property type="entry name" value="Sigma70_r2"/>
    <property type="match status" value="1"/>
</dbReference>
<dbReference type="InterPro" id="IPR013249">
    <property type="entry name" value="RNA_pol_sigma70_r4_t2"/>
</dbReference>
<dbReference type="InterPro" id="IPR036388">
    <property type="entry name" value="WH-like_DNA-bd_sf"/>
</dbReference>
<feature type="domain" description="RNA polymerase sigma-70 region 2" evidence="6">
    <location>
        <begin position="7"/>
        <end position="74"/>
    </location>
</feature>
<gene>
    <name evidence="8" type="ORF">P5G61_00875</name>
</gene>
<evidence type="ECO:0000313" key="8">
    <source>
        <dbReference type="EMBL" id="MDN4599764.1"/>
    </source>
</evidence>
<dbReference type="SUPFAM" id="SSF88946">
    <property type="entry name" value="Sigma2 domain of RNA polymerase sigma factors"/>
    <property type="match status" value="1"/>
</dbReference>
<evidence type="ECO:0000256" key="2">
    <source>
        <dbReference type="ARBA" id="ARBA00023015"/>
    </source>
</evidence>
<dbReference type="EMBL" id="JAROCD010000001">
    <property type="protein sequence ID" value="MDN4599764.1"/>
    <property type="molecule type" value="Genomic_DNA"/>
</dbReference>
<dbReference type="NCBIfam" id="TIGR02937">
    <property type="entry name" value="sigma70-ECF"/>
    <property type="match status" value="1"/>
</dbReference>
<dbReference type="Gene3D" id="1.10.1740.10">
    <property type="match status" value="1"/>
</dbReference>
<dbReference type="InterPro" id="IPR013325">
    <property type="entry name" value="RNA_pol_sigma_r2"/>
</dbReference>
<dbReference type="CDD" id="cd06171">
    <property type="entry name" value="Sigma70_r4"/>
    <property type="match status" value="1"/>
</dbReference>
<organism evidence="8 9">
    <name type="scientific">Paenibacillus vandeheii</name>
    <dbReference type="NCBI Taxonomy" id="3035917"/>
    <lineage>
        <taxon>Bacteria</taxon>
        <taxon>Bacillati</taxon>
        <taxon>Bacillota</taxon>
        <taxon>Bacilli</taxon>
        <taxon>Bacillales</taxon>
        <taxon>Paenibacillaceae</taxon>
        <taxon>Paenibacillus</taxon>
    </lineage>
</organism>
<dbReference type="InterPro" id="IPR013324">
    <property type="entry name" value="RNA_pol_sigma_r3/r4-like"/>
</dbReference>